<evidence type="ECO:0000313" key="3">
    <source>
        <dbReference type="EMBL" id="GAA4384837.1"/>
    </source>
</evidence>
<dbReference type="Proteomes" id="UP001500635">
    <property type="component" value="Unassembled WGS sequence"/>
</dbReference>
<dbReference type="RefSeq" id="WP_344990561.1">
    <property type="nucleotide sequence ID" value="NZ_BAABFR010000005.1"/>
</dbReference>
<reference evidence="4" key="1">
    <citation type="journal article" date="2019" name="Int. J. Syst. Evol. Microbiol.">
        <title>The Global Catalogue of Microorganisms (GCM) 10K type strain sequencing project: providing services to taxonomists for standard genome sequencing and annotation.</title>
        <authorList>
            <consortium name="The Broad Institute Genomics Platform"/>
            <consortium name="The Broad Institute Genome Sequencing Center for Infectious Disease"/>
            <person name="Wu L."/>
            <person name="Ma J."/>
        </authorList>
    </citation>
    <scope>NUCLEOTIDE SEQUENCE [LARGE SCALE GENOMIC DNA]</scope>
    <source>
        <strain evidence="4">JCM 17688</strain>
    </source>
</reference>
<accession>A0ABP8J4G3</accession>
<feature type="compositionally biased region" description="Basic and acidic residues" evidence="1">
    <location>
        <begin position="251"/>
        <end position="271"/>
    </location>
</feature>
<feature type="compositionally biased region" description="Low complexity" evidence="1">
    <location>
        <begin position="19"/>
        <end position="30"/>
    </location>
</feature>
<proteinExistence type="predicted"/>
<keyword evidence="2" id="KW-0472">Membrane</keyword>
<organism evidence="3 4">
    <name type="scientific">Tsukamurella soli</name>
    <dbReference type="NCBI Taxonomy" id="644556"/>
    <lineage>
        <taxon>Bacteria</taxon>
        <taxon>Bacillati</taxon>
        <taxon>Actinomycetota</taxon>
        <taxon>Actinomycetes</taxon>
        <taxon>Mycobacteriales</taxon>
        <taxon>Tsukamurellaceae</taxon>
        <taxon>Tsukamurella</taxon>
    </lineage>
</organism>
<feature type="transmembrane region" description="Helical" evidence="2">
    <location>
        <begin position="315"/>
        <end position="335"/>
    </location>
</feature>
<dbReference type="EMBL" id="BAABFR010000005">
    <property type="protein sequence ID" value="GAA4384837.1"/>
    <property type="molecule type" value="Genomic_DNA"/>
</dbReference>
<evidence type="ECO:0000256" key="1">
    <source>
        <dbReference type="SAM" id="MobiDB-lite"/>
    </source>
</evidence>
<evidence type="ECO:0000256" key="2">
    <source>
        <dbReference type="SAM" id="Phobius"/>
    </source>
</evidence>
<feature type="region of interest" description="Disordered" evidence="1">
    <location>
        <begin position="19"/>
        <end position="85"/>
    </location>
</feature>
<sequence>MTDDSRPISVAELLARNAANAAEGAASATGRRGRRHRGGENSVTVAELTGEIPVVRAGGDATGDDADESTQAGQIADAAVEHADDAGHEVPVEAAGSRAAPVEAELLPAEETPEASEPEVVDAQVAEAHATETHATATEADTVEPEPGRPEPDGPGSGGPQQPHAWSQWGTGTPGMATADFSTATVHERAQRAPDTASFSLSSVAEARRRAETGAWPDEDAATPSDAGQTGAQPEHWVEEDDDYATTQLQTRDRGEFDVPGQHVDERDGKSGGRSRPGFGWLALLGEVVVGLLVGAVLFFGFFKLWGWGGVAPMIFTVVLAAVVIIAIVMFTHLLRRTTDLVTLGLALAVGIVITFGPLVMYLSTRSS</sequence>
<protein>
    <submittedName>
        <fullName evidence="3">Uncharacterized protein</fullName>
    </submittedName>
</protein>
<comment type="caution">
    <text evidence="3">The sequence shown here is derived from an EMBL/GenBank/DDBJ whole genome shotgun (WGS) entry which is preliminary data.</text>
</comment>
<keyword evidence="2" id="KW-1133">Transmembrane helix</keyword>
<feature type="transmembrane region" description="Helical" evidence="2">
    <location>
        <begin position="279"/>
        <end position="303"/>
    </location>
</feature>
<feature type="region of interest" description="Disordered" evidence="1">
    <location>
        <begin position="132"/>
        <end position="274"/>
    </location>
</feature>
<keyword evidence="4" id="KW-1185">Reference proteome</keyword>
<feature type="transmembrane region" description="Helical" evidence="2">
    <location>
        <begin position="341"/>
        <end position="363"/>
    </location>
</feature>
<gene>
    <name evidence="3" type="ORF">GCM10023147_05840</name>
</gene>
<name>A0ABP8J4G3_9ACTN</name>
<keyword evidence="2" id="KW-0812">Transmembrane</keyword>
<evidence type="ECO:0000313" key="4">
    <source>
        <dbReference type="Proteomes" id="UP001500635"/>
    </source>
</evidence>